<name>A0AA90VKU0_9BACT</name>
<accession>A0AA90VKU0</accession>
<organism evidence="1 2">
    <name type="scientific">Segatella copri</name>
    <dbReference type="NCBI Taxonomy" id="165179"/>
    <lineage>
        <taxon>Bacteria</taxon>
        <taxon>Pseudomonadati</taxon>
        <taxon>Bacteroidota</taxon>
        <taxon>Bacteroidia</taxon>
        <taxon>Bacteroidales</taxon>
        <taxon>Prevotellaceae</taxon>
        <taxon>Segatella</taxon>
    </lineage>
</organism>
<comment type="caution">
    <text evidence="1">The sequence shown here is derived from an EMBL/GenBank/DDBJ whole genome shotgun (WGS) entry which is preliminary data.</text>
</comment>
<evidence type="ECO:0000313" key="1">
    <source>
        <dbReference type="EMBL" id="MQO93177.1"/>
    </source>
</evidence>
<proteinExistence type="predicted"/>
<dbReference type="AlphaFoldDB" id="A0AA90VKU0"/>
<protein>
    <submittedName>
        <fullName evidence="1">Uncharacterized protein</fullName>
    </submittedName>
</protein>
<dbReference type="EMBL" id="VZAP01000133">
    <property type="protein sequence ID" value="MQO93177.1"/>
    <property type="molecule type" value="Genomic_DNA"/>
</dbReference>
<evidence type="ECO:0000313" key="2">
    <source>
        <dbReference type="Proteomes" id="UP000421283"/>
    </source>
</evidence>
<sequence length="80" mass="9134">MRVKKIITFYENQHFSLKGNISYTSDTGKNYDFNTADSLNTLRLNCMFASGQQKEGEMDGNNVATYMMQGSNHNDARKQL</sequence>
<reference evidence="2" key="1">
    <citation type="submission" date="2019-09" db="EMBL/GenBank/DDBJ databases">
        <title>Distinct polysaccharide growth profiles of human intestinal Prevotella copri isolates.</title>
        <authorList>
            <person name="Fehlner-Peach H."/>
            <person name="Magnabosco C."/>
            <person name="Raghavan V."/>
            <person name="Scher J.U."/>
            <person name="Tett A."/>
            <person name="Cox L.M."/>
            <person name="Gottsegen C."/>
            <person name="Watters A."/>
            <person name="Wiltshire- Gordon J.D."/>
            <person name="Segata N."/>
            <person name="Bonneau R."/>
            <person name="Littman D.R."/>
        </authorList>
    </citation>
    <scope>NUCLEOTIDE SEQUENCE [LARGE SCALE GENOMIC DNA]</scope>
    <source>
        <strain evidence="2">iAU3127</strain>
    </source>
</reference>
<gene>
    <name evidence="1" type="ORF">F7D31_11005</name>
</gene>
<dbReference type="Proteomes" id="UP000421283">
    <property type="component" value="Unassembled WGS sequence"/>
</dbReference>